<dbReference type="Pfam" id="PF00211">
    <property type="entry name" value="Guanylate_cyc"/>
    <property type="match status" value="1"/>
</dbReference>
<dbReference type="SUPFAM" id="SSF158472">
    <property type="entry name" value="HAMP domain-like"/>
    <property type="match status" value="1"/>
</dbReference>
<dbReference type="Gene3D" id="6.10.340.10">
    <property type="match status" value="1"/>
</dbReference>
<dbReference type="CDD" id="cd07302">
    <property type="entry name" value="CHD"/>
    <property type="match status" value="1"/>
</dbReference>
<feature type="transmembrane region" description="Helical" evidence="5">
    <location>
        <begin position="153"/>
        <end position="178"/>
    </location>
</feature>
<dbReference type="SUPFAM" id="SSF55073">
    <property type="entry name" value="Nucleotide cyclase"/>
    <property type="match status" value="1"/>
</dbReference>
<evidence type="ECO:0000259" key="7">
    <source>
        <dbReference type="PROSITE" id="PS50885"/>
    </source>
</evidence>
<feature type="compositionally biased region" description="Basic and acidic residues" evidence="4">
    <location>
        <begin position="528"/>
        <end position="538"/>
    </location>
</feature>
<dbReference type="SMART" id="SM00044">
    <property type="entry name" value="CYCc"/>
    <property type="match status" value="1"/>
</dbReference>
<feature type="domain" description="HAMP" evidence="7">
    <location>
        <begin position="263"/>
        <end position="315"/>
    </location>
</feature>
<dbReference type="InterPro" id="IPR003660">
    <property type="entry name" value="HAMP_dom"/>
</dbReference>
<name>A0AAU7AYR4_9ACTN</name>
<feature type="transmembrane region" description="Helical" evidence="5">
    <location>
        <begin position="121"/>
        <end position="147"/>
    </location>
</feature>
<dbReference type="CDD" id="cd06225">
    <property type="entry name" value="HAMP"/>
    <property type="match status" value="1"/>
</dbReference>
<dbReference type="KEGG" id="parq:DSM112329_03632"/>
<keyword evidence="5" id="KW-0472">Membrane</keyword>
<feature type="transmembrane region" description="Helical" evidence="5">
    <location>
        <begin position="35"/>
        <end position="62"/>
    </location>
</feature>
<dbReference type="InterPro" id="IPR029787">
    <property type="entry name" value="Nucleotide_cyclase"/>
</dbReference>
<accession>A0AAU7AYR4</accession>
<dbReference type="PROSITE" id="PS50885">
    <property type="entry name" value="HAMP"/>
    <property type="match status" value="1"/>
</dbReference>
<sequence length="538" mass="55202">MAAPSPASTTTLRATVATFLRSPEDEQSGDDLARAIAAVLIFAIVVANLIGSVAVLAVTYLILPLPAVDDVGQVRAVNAATAATYITAAITIGVVLGLRRLRGLVAWLRSDAPADEAMQRLVITAPLVLFRLQVALWFGAAVLFGVLNTGFSGALAATVAFTVAVTGITTGACAYLLVERILRKAASRALAEAVPDRLAVPGVGTRAVLAWAFGSGVPVLGLVAVGVSARAGGPAGDQLEVTMIGLGGIALVIGLLAVVLAARATADPVEGVRRALQSVQEGDFDVHVPVYDGTQIGKLQLGFNRMVDGLAERDRMRTALGIYMDPAVAERVVSEGVDLTGEVVEVTIMFMDVRGFTAFAEDTPAPEVLTALNGLFEQVIPVIQEHGGRVDKFVGDGLLAVFGAPQRLENHADSGLAAALAVVDLVSDGMLPIGIGLNSGSVVAGNVGGAGRLEFSVIGDVVNVAARVESATRETGDMLLVTEHTRALLSREPVAVVERPGLVLKGKSTTVRVFAPEPGAAAGGDSRGGSEHDAAVDG</sequence>
<evidence type="ECO:0008006" key="9">
    <source>
        <dbReference type="Google" id="ProtNLM"/>
    </source>
</evidence>
<feature type="region of interest" description="Disordered" evidence="4">
    <location>
        <begin position="516"/>
        <end position="538"/>
    </location>
</feature>
<dbReference type="PANTHER" id="PTHR43081:SF1">
    <property type="entry name" value="ADENYLATE CYCLASE, TERMINAL-DIFFERENTIATION SPECIFIC"/>
    <property type="match status" value="1"/>
</dbReference>
<dbReference type="GO" id="GO:0016020">
    <property type="term" value="C:membrane"/>
    <property type="evidence" value="ECO:0007669"/>
    <property type="project" value="InterPro"/>
</dbReference>
<dbReference type="Pfam" id="PF00672">
    <property type="entry name" value="HAMP"/>
    <property type="match status" value="1"/>
</dbReference>
<dbReference type="PROSITE" id="PS50125">
    <property type="entry name" value="GUANYLATE_CYCLASE_2"/>
    <property type="match status" value="1"/>
</dbReference>
<proteinExistence type="inferred from homology"/>
<feature type="transmembrane region" description="Helical" evidence="5">
    <location>
        <begin position="207"/>
        <end position="229"/>
    </location>
</feature>
<dbReference type="Gene3D" id="3.30.70.1230">
    <property type="entry name" value="Nucleotide cyclase"/>
    <property type="match status" value="1"/>
</dbReference>
<evidence type="ECO:0000256" key="3">
    <source>
        <dbReference type="ARBA" id="ARBA00022989"/>
    </source>
</evidence>
<evidence type="ECO:0000313" key="8">
    <source>
        <dbReference type="EMBL" id="XAY06755.1"/>
    </source>
</evidence>
<keyword evidence="3 5" id="KW-1133">Transmembrane helix</keyword>
<dbReference type="AlphaFoldDB" id="A0AAU7AYR4"/>
<gene>
    <name evidence="8" type="ORF">DSM112329_03632</name>
</gene>
<dbReference type="RefSeq" id="WP_354697973.1">
    <property type="nucleotide sequence ID" value="NZ_CP114014.1"/>
</dbReference>
<evidence type="ECO:0000256" key="1">
    <source>
        <dbReference type="ARBA" id="ARBA00005381"/>
    </source>
</evidence>
<evidence type="ECO:0000256" key="4">
    <source>
        <dbReference type="SAM" id="MobiDB-lite"/>
    </source>
</evidence>
<evidence type="ECO:0000256" key="5">
    <source>
        <dbReference type="SAM" id="Phobius"/>
    </source>
</evidence>
<evidence type="ECO:0000259" key="6">
    <source>
        <dbReference type="PROSITE" id="PS50125"/>
    </source>
</evidence>
<keyword evidence="2 5" id="KW-0812">Transmembrane</keyword>
<dbReference type="EMBL" id="CP114014">
    <property type="protein sequence ID" value="XAY06755.1"/>
    <property type="molecule type" value="Genomic_DNA"/>
</dbReference>
<evidence type="ECO:0000256" key="2">
    <source>
        <dbReference type="ARBA" id="ARBA00022692"/>
    </source>
</evidence>
<feature type="transmembrane region" description="Helical" evidence="5">
    <location>
        <begin position="241"/>
        <end position="264"/>
    </location>
</feature>
<dbReference type="GO" id="GO:0004016">
    <property type="term" value="F:adenylate cyclase activity"/>
    <property type="evidence" value="ECO:0007669"/>
    <property type="project" value="UniProtKB-ARBA"/>
</dbReference>
<dbReference type="GO" id="GO:0009190">
    <property type="term" value="P:cyclic nucleotide biosynthetic process"/>
    <property type="evidence" value="ECO:0007669"/>
    <property type="project" value="InterPro"/>
</dbReference>
<comment type="similarity">
    <text evidence="1">Belongs to the adenylyl cyclase class-3 family.</text>
</comment>
<reference evidence="8" key="1">
    <citation type="submission" date="2022-12" db="EMBL/GenBank/DDBJ databases">
        <title>Paraconexibacter alkalitolerans sp. nov. and Baekduia alba sp. nov., isolated from soil and emended description of the genera Paraconexibacter (Chun et al., 2020) and Baekduia (An et al., 2020).</title>
        <authorList>
            <person name="Vieira S."/>
            <person name="Huber K.J."/>
            <person name="Geppert A."/>
            <person name="Wolf J."/>
            <person name="Neumann-Schaal M."/>
            <person name="Muesken M."/>
            <person name="Overmann J."/>
        </authorList>
    </citation>
    <scope>NUCLEOTIDE SEQUENCE</scope>
    <source>
        <strain evidence="8">AEG42_29</strain>
    </source>
</reference>
<dbReference type="GO" id="GO:0035556">
    <property type="term" value="P:intracellular signal transduction"/>
    <property type="evidence" value="ECO:0007669"/>
    <property type="project" value="InterPro"/>
</dbReference>
<dbReference type="InterPro" id="IPR050697">
    <property type="entry name" value="Adenylyl/Guanylyl_Cyclase_3/4"/>
</dbReference>
<dbReference type="InterPro" id="IPR001054">
    <property type="entry name" value="A/G_cyclase"/>
</dbReference>
<feature type="transmembrane region" description="Helical" evidence="5">
    <location>
        <begin position="82"/>
        <end position="101"/>
    </location>
</feature>
<feature type="domain" description="Guanylate cyclase" evidence="6">
    <location>
        <begin position="347"/>
        <end position="469"/>
    </location>
</feature>
<dbReference type="PANTHER" id="PTHR43081">
    <property type="entry name" value="ADENYLATE CYCLASE, TERMINAL-DIFFERENTIATION SPECIFIC-RELATED"/>
    <property type="match status" value="1"/>
</dbReference>
<protein>
    <recommendedName>
        <fullName evidence="9">Adenylate/guanylate cyclase domain-containing protein</fullName>
    </recommendedName>
</protein>
<organism evidence="8">
    <name type="scientific">Paraconexibacter sp. AEG42_29</name>
    <dbReference type="NCBI Taxonomy" id="2997339"/>
    <lineage>
        <taxon>Bacteria</taxon>
        <taxon>Bacillati</taxon>
        <taxon>Actinomycetota</taxon>
        <taxon>Thermoleophilia</taxon>
        <taxon>Solirubrobacterales</taxon>
        <taxon>Paraconexibacteraceae</taxon>
        <taxon>Paraconexibacter</taxon>
    </lineage>
</organism>
<dbReference type="SMART" id="SM00304">
    <property type="entry name" value="HAMP"/>
    <property type="match status" value="1"/>
</dbReference>